<reference evidence="5 6" key="1">
    <citation type="submission" date="2023-11" db="EMBL/GenBank/DDBJ databases">
        <title>Genome sequence of Microbacterium rhizosphaerae KACC 19337.</title>
        <authorList>
            <person name="Choi H."/>
            <person name="Kim S."/>
            <person name="Kim Y."/>
            <person name="Kwon S.-W."/>
            <person name="Heo J."/>
        </authorList>
    </citation>
    <scope>NUCLEOTIDE SEQUENCE [LARGE SCALE GENOMIC DNA]</scope>
    <source>
        <strain evidence="5 6">KACC 19337</strain>
    </source>
</reference>
<evidence type="ECO:0000313" key="5">
    <source>
        <dbReference type="EMBL" id="WPR89342.1"/>
    </source>
</evidence>
<evidence type="ECO:0000256" key="2">
    <source>
        <dbReference type="ARBA" id="ARBA00023125"/>
    </source>
</evidence>
<feature type="domain" description="HTH gntR-type" evidence="4">
    <location>
        <begin position="39"/>
        <end position="106"/>
    </location>
</feature>
<dbReference type="PANTHER" id="PTHR43537">
    <property type="entry name" value="TRANSCRIPTIONAL REGULATOR, GNTR FAMILY"/>
    <property type="match status" value="1"/>
</dbReference>
<dbReference type="InterPro" id="IPR036390">
    <property type="entry name" value="WH_DNA-bd_sf"/>
</dbReference>
<dbReference type="Gene3D" id="1.20.120.530">
    <property type="entry name" value="GntR ligand-binding domain-like"/>
    <property type="match status" value="1"/>
</dbReference>
<dbReference type="RefSeq" id="WP_320942058.1">
    <property type="nucleotide sequence ID" value="NZ_BAABEU010000001.1"/>
</dbReference>
<organism evidence="5 6">
    <name type="scientific">Microbacterium rhizosphaerae</name>
    <dbReference type="NCBI Taxonomy" id="1678237"/>
    <lineage>
        <taxon>Bacteria</taxon>
        <taxon>Bacillati</taxon>
        <taxon>Actinomycetota</taxon>
        <taxon>Actinomycetes</taxon>
        <taxon>Micrococcales</taxon>
        <taxon>Microbacteriaceae</taxon>
        <taxon>Microbacterium</taxon>
    </lineage>
</organism>
<dbReference type="InterPro" id="IPR000524">
    <property type="entry name" value="Tscrpt_reg_HTH_GntR"/>
</dbReference>
<dbReference type="Pfam" id="PF07729">
    <property type="entry name" value="FCD"/>
    <property type="match status" value="1"/>
</dbReference>
<protein>
    <submittedName>
        <fullName evidence="5">GntR family transcriptional regulator</fullName>
    </submittedName>
</protein>
<dbReference type="PANTHER" id="PTHR43537:SF5">
    <property type="entry name" value="UXU OPERON TRANSCRIPTIONAL REGULATOR"/>
    <property type="match status" value="1"/>
</dbReference>
<dbReference type="InterPro" id="IPR008920">
    <property type="entry name" value="TF_FadR/GntR_C"/>
</dbReference>
<evidence type="ECO:0000256" key="1">
    <source>
        <dbReference type="ARBA" id="ARBA00023015"/>
    </source>
</evidence>
<dbReference type="CDD" id="cd07377">
    <property type="entry name" value="WHTH_GntR"/>
    <property type="match status" value="1"/>
</dbReference>
<dbReference type="Pfam" id="PF00392">
    <property type="entry name" value="GntR"/>
    <property type="match status" value="1"/>
</dbReference>
<evidence type="ECO:0000256" key="3">
    <source>
        <dbReference type="ARBA" id="ARBA00023163"/>
    </source>
</evidence>
<keyword evidence="6" id="KW-1185">Reference proteome</keyword>
<dbReference type="SUPFAM" id="SSF46785">
    <property type="entry name" value="Winged helix' DNA-binding domain"/>
    <property type="match status" value="1"/>
</dbReference>
<gene>
    <name evidence="5" type="ORF">SM116_16510</name>
</gene>
<dbReference type="Proteomes" id="UP001323798">
    <property type="component" value="Chromosome"/>
</dbReference>
<evidence type="ECO:0000313" key="6">
    <source>
        <dbReference type="Proteomes" id="UP001323798"/>
    </source>
</evidence>
<dbReference type="SMART" id="SM00895">
    <property type="entry name" value="FCD"/>
    <property type="match status" value="1"/>
</dbReference>
<dbReference type="Gene3D" id="1.10.10.10">
    <property type="entry name" value="Winged helix-like DNA-binding domain superfamily/Winged helix DNA-binding domain"/>
    <property type="match status" value="1"/>
</dbReference>
<dbReference type="PROSITE" id="PS50949">
    <property type="entry name" value="HTH_GNTR"/>
    <property type="match status" value="1"/>
</dbReference>
<proteinExistence type="predicted"/>
<dbReference type="InterPro" id="IPR011711">
    <property type="entry name" value="GntR_C"/>
</dbReference>
<dbReference type="InterPro" id="IPR036388">
    <property type="entry name" value="WH-like_DNA-bd_sf"/>
</dbReference>
<accession>A0ABZ0SNV8</accession>
<keyword evidence="2" id="KW-0238">DNA-binding</keyword>
<sequence>MTALPDAGGSGIRGQLRVSPLDALQPIGSVSGYTAASRGRISDYVYDELCEAIRSLRLQPGASLSEPVVATWLGVSRAPVREAFTRLADQRLITVVPQVRSQVAPISMRDVSDAVFVRNSLETGAFRQAIDAHVLDLSELQGVVDLNREAFDQRDAEAFFETDEQLHRLVFSLAGVSRLWGFVRGMKVNLDRLRHLSLGVAVDNPELCTEHQAIVDALANRDEEAGMAVIHTHTHRVLTDSARLQSSFPDFFAP</sequence>
<dbReference type="EMBL" id="CP139368">
    <property type="protein sequence ID" value="WPR89342.1"/>
    <property type="molecule type" value="Genomic_DNA"/>
</dbReference>
<name>A0ABZ0SNV8_9MICO</name>
<keyword evidence="3" id="KW-0804">Transcription</keyword>
<dbReference type="SUPFAM" id="SSF48008">
    <property type="entry name" value="GntR ligand-binding domain-like"/>
    <property type="match status" value="1"/>
</dbReference>
<dbReference type="SMART" id="SM00345">
    <property type="entry name" value="HTH_GNTR"/>
    <property type="match status" value="1"/>
</dbReference>
<keyword evidence="1" id="KW-0805">Transcription regulation</keyword>
<evidence type="ECO:0000259" key="4">
    <source>
        <dbReference type="PROSITE" id="PS50949"/>
    </source>
</evidence>